<gene>
    <name evidence="2" type="ORF">QJ522_05630</name>
</gene>
<comment type="caution">
    <text evidence="2">The sequence shown here is derived from an EMBL/GenBank/DDBJ whole genome shotgun (WGS) entry which is preliminary data.</text>
</comment>
<sequence length="52" mass="5598">MLDGHTQKVTVDDQLRASRRGPFSGESRLGPGGNLALAWPVEVPPLGGWENQ</sequence>
<evidence type="ECO:0000313" key="3">
    <source>
        <dbReference type="Proteomes" id="UP001431776"/>
    </source>
</evidence>
<dbReference type="AlphaFoldDB" id="A0AAW6TSE7"/>
<proteinExistence type="predicted"/>
<organism evidence="2 3">
    <name type="scientific">Anaerobaca lacustris</name>
    <dbReference type="NCBI Taxonomy" id="3044600"/>
    <lineage>
        <taxon>Bacteria</taxon>
        <taxon>Pseudomonadati</taxon>
        <taxon>Planctomycetota</taxon>
        <taxon>Phycisphaerae</taxon>
        <taxon>Sedimentisphaerales</taxon>
        <taxon>Anaerobacaceae</taxon>
        <taxon>Anaerobaca</taxon>
    </lineage>
</organism>
<dbReference type="Proteomes" id="UP001431776">
    <property type="component" value="Unassembled WGS sequence"/>
</dbReference>
<feature type="region of interest" description="Disordered" evidence="1">
    <location>
        <begin position="1"/>
        <end position="52"/>
    </location>
</feature>
<reference evidence="2" key="1">
    <citation type="submission" date="2023-05" db="EMBL/GenBank/DDBJ databases">
        <title>Anaerotaeda fermentans gen. nov., sp. nov., a novel anaerobic planctomycete of the new family within the order Sedimentisphaerales isolated from Taman Peninsula, Russia.</title>
        <authorList>
            <person name="Khomyakova M.A."/>
            <person name="Merkel A.Y."/>
            <person name="Slobodkin A.I."/>
        </authorList>
    </citation>
    <scope>NUCLEOTIDE SEQUENCE</scope>
    <source>
        <strain evidence="2">M17dextr</strain>
    </source>
</reference>
<keyword evidence="3" id="KW-1185">Reference proteome</keyword>
<protein>
    <submittedName>
        <fullName evidence="2">Uncharacterized protein</fullName>
    </submittedName>
</protein>
<accession>A0AAW6TSE7</accession>
<evidence type="ECO:0000256" key="1">
    <source>
        <dbReference type="SAM" id="MobiDB-lite"/>
    </source>
</evidence>
<name>A0AAW6TSE7_9BACT</name>
<dbReference type="RefSeq" id="WP_349243926.1">
    <property type="nucleotide sequence ID" value="NZ_JASCXX010000005.1"/>
</dbReference>
<dbReference type="EMBL" id="JASCXX010000005">
    <property type="protein sequence ID" value="MDI6448515.1"/>
    <property type="molecule type" value="Genomic_DNA"/>
</dbReference>
<evidence type="ECO:0000313" key="2">
    <source>
        <dbReference type="EMBL" id="MDI6448515.1"/>
    </source>
</evidence>